<feature type="transmembrane region" description="Helical" evidence="6">
    <location>
        <begin position="152"/>
        <end position="171"/>
    </location>
</feature>
<dbReference type="EMBL" id="JAPEUY010000013">
    <property type="protein sequence ID" value="KAJ4366981.1"/>
    <property type="molecule type" value="Genomic_DNA"/>
</dbReference>
<evidence type="ECO:0008006" key="9">
    <source>
        <dbReference type="Google" id="ProtNLM"/>
    </source>
</evidence>
<feature type="transmembrane region" description="Helical" evidence="6">
    <location>
        <begin position="85"/>
        <end position="108"/>
    </location>
</feature>
<keyword evidence="3 6" id="KW-0812">Transmembrane</keyword>
<comment type="caution">
    <text evidence="7">The sequence shown here is derived from an EMBL/GenBank/DDBJ whole genome shotgun (WGS) entry which is preliminary data.</text>
</comment>
<dbReference type="SUPFAM" id="SSF103473">
    <property type="entry name" value="MFS general substrate transporter"/>
    <property type="match status" value="1"/>
</dbReference>
<feature type="transmembrane region" description="Helical" evidence="6">
    <location>
        <begin position="128"/>
        <end position="145"/>
    </location>
</feature>
<evidence type="ECO:0000313" key="7">
    <source>
        <dbReference type="EMBL" id="KAJ4366981.1"/>
    </source>
</evidence>
<evidence type="ECO:0000256" key="4">
    <source>
        <dbReference type="ARBA" id="ARBA00022989"/>
    </source>
</evidence>
<evidence type="ECO:0000256" key="1">
    <source>
        <dbReference type="ARBA" id="ARBA00004141"/>
    </source>
</evidence>
<keyword evidence="5 6" id="KW-0472">Membrane</keyword>
<dbReference type="PANTHER" id="PTHR43791:SF4">
    <property type="entry name" value="PANTOTHENATE TRANSPORTER FEN2"/>
    <property type="match status" value="1"/>
</dbReference>
<feature type="transmembrane region" description="Helical" evidence="6">
    <location>
        <begin position="248"/>
        <end position="268"/>
    </location>
</feature>
<dbReference type="Pfam" id="PF07690">
    <property type="entry name" value="MFS_1"/>
    <property type="match status" value="1"/>
</dbReference>
<dbReference type="OrthoDB" id="3639251at2759"/>
<feature type="transmembrane region" description="Helical" evidence="6">
    <location>
        <begin position="215"/>
        <end position="236"/>
    </location>
</feature>
<accession>A0A9W9CKA0</accession>
<comment type="subcellular location">
    <subcellularLocation>
        <location evidence="1">Membrane</location>
        <topology evidence="1">Multi-pass membrane protein</topology>
    </subcellularLocation>
</comment>
<keyword evidence="2" id="KW-0813">Transport</keyword>
<sequence>MNESLHGQTALQGWQWVFIINGAMGIPFGIFGLMFFPNLPESTNAPYLSKEEIQLALDRLPPKKDWGHNISFASLAKRLFTTPDLYVLTAYSVIGCALEAIALQGLFLLWMKAHITEFPSHATTTYPLGIQAVSIVSNVGAGYVIDMTNRRIPMVILAGVLQLLVAILLLFPNLPTAGTFFAFYLSGTSYIVNPVLYGWASVICQRGGDDATRSVILYIMSMVQSILYTFWGLALYPATDAPYWQKGYITMIVVVFAFFGMTAAVQWVPAQDGLNIDDETGGIKPVLILSESSSCYTAQDIVNRIRLFDKVDDVFCAGLVNSTLIPQSSQLSDAELHHLKTELSGMKILEAHRWNLQSVLSLPGLAGAKSLASGPYFLRKNQIFEAWKLYDLSPVVVAKTKTAAFAGSKKAPVYWIDFLCPFKTCADDYQGPLGSTSGGTASLAGYHWLDYSLRTDTDSIPQQYLQEILRPFTNSEGSHLKTPSQILKE</sequence>
<dbReference type="Gene3D" id="1.20.1250.20">
    <property type="entry name" value="MFS general substrate transporter like domains"/>
    <property type="match status" value="1"/>
</dbReference>
<dbReference type="Proteomes" id="UP001140560">
    <property type="component" value="Unassembled WGS sequence"/>
</dbReference>
<keyword evidence="8" id="KW-1185">Reference proteome</keyword>
<feature type="transmembrane region" description="Helical" evidence="6">
    <location>
        <begin position="183"/>
        <end position="203"/>
    </location>
</feature>
<dbReference type="GO" id="GO:0098717">
    <property type="term" value="P:pantothenate import across plasma membrane"/>
    <property type="evidence" value="ECO:0007669"/>
    <property type="project" value="TreeGrafter"/>
</dbReference>
<proteinExistence type="predicted"/>
<dbReference type="GO" id="GO:0005886">
    <property type="term" value="C:plasma membrane"/>
    <property type="evidence" value="ECO:0007669"/>
    <property type="project" value="TreeGrafter"/>
</dbReference>
<evidence type="ECO:0000256" key="3">
    <source>
        <dbReference type="ARBA" id="ARBA00022692"/>
    </source>
</evidence>
<reference evidence="7" key="1">
    <citation type="submission" date="2022-10" db="EMBL/GenBank/DDBJ databases">
        <title>Tapping the CABI collections for fungal endophytes: first genome assemblies for Collariella, Neodidymelliopsis, Ascochyta clinopodiicola, Didymella pomorum, Didymosphaeria variabile, Neocosmospora piperis and Neocucurbitaria cava.</title>
        <authorList>
            <person name="Hill R."/>
        </authorList>
    </citation>
    <scope>NUCLEOTIDE SEQUENCE</scope>
    <source>
        <strain evidence="7">IMI 356814</strain>
    </source>
</reference>
<dbReference type="InterPro" id="IPR036259">
    <property type="entry name" value="MFS_trans_sf"/>
</dbReference>
<gene>
    <name evidence="7" type="ORF">N0V83_007511</name>
</gene>
<organism evidence="7 8">
    <name type="scientific">Neocucurbitaria cava</name>
    <dbReference type="NCBI Taxonomy" id="798079"/>
    <lineage>
        <taxon>Eukaryota</taxon>
        <taxon>Fungi</taxon>
        <taxon>Dikarya</taxon>
        <taxon>Ascomycota</taxon>
        <taxon>Pezizomycotina</taxon>
        <taxon>Dothideomycetes</taxon>
        <taxon>Pleosporomycetidae</taxon>
        <taxon>Pleosporales</taxon>
        <taxon>Pleosporineae</taxon>
        <taxon>Cucurbitariaceae</taxon>
        <taxon>Neocucurbitaria</taxon>
    </lineage>
</organism>
<dbReference type="PANTHER" id="PTHR43791">
    <property type="entry name" value="PERMEASE-RELATED"/>
    <property type="match status" value="1"/>
</dbReference>
<feature type="transmembrane region" description="Helical" evidence="6">
    <location>
        <begin position="14"/>
        <end position="36"/>
    </location>
</feature>
<evidence type="ECO:0000256" key="2">
    <source>
        <dbReference type="ARBA" id="ARBA00022448"/>
    </source>
</evidence>
<dbReference type="AlphaFoldDB" id="A0A9W9CKA0"/>
<name>A0A9W9CKA0_9PLEO</name>
<evidence type="ECO:0000256" key="5">
    <source>
        <dbReference type="ARBA" id="ARBA00023136"/>
    </source>
</evidence>
<evidence type="ECO:0000313" key="8">
    <source>
        <dbReference type="Proteomes" id="UP001140560"/>
    </source>
</evidence>
<protein>
    <recommendedName>
        <fullName evidence="9">Major facilitator superfamily (MFS) profile domain-containing protein</fullName>
    </recommendedName>
</protein>
<keyword evidence="4 6" id="KW-1133">Transmembrane helix</keyword>
<dbReference type="InterPro" id="IPR011701">
    <property type="entry name" value="MFS"/>
</dbReference>
<evidence type="ECO:0000256" key="6">
    <source>
        <dbReference type="SAM" id="Phobius"/>
    </source>
</evidence>
<dbReference type="GO" id="GO:0015233">
    <property type="term" value="F:pantothenate transmembrane transporter activity"/>
    <property type="evidence" value="ECO:0007669"/>
    <property type="project" value="TreeGrafter"/>
</dbReference>